<feature type="transmembrane region" description="Helical" evidence="5">
    <location>
        <begin position="164"/>
        <end position="192"/>
    </location>
</feature>
<feature type="transmembrane region" description="Helical" evidence="5">
    <location>
        <begin position="141"/>
        <end position="157"/>
    </location>
</feature>
<evidence type="ECO:0000256" key="4">
    <source>
        <dbReference type="ARBA" id="ARBA00023136"/>
    </source>
</evidence>
<proteinExistence type="predicted"/>
<comment type="subcellular location">
    <subcellularLocation>
        <location evidence="1">Membrane</location>
        <topology evidence="1">Multi-pass membrane protein</topology>
    </subcellularLocation>
</comment>
<dbReference type="RefSeq" id="WP_071473479.1">
    <property type="nucleotide sequence ID" value="NZ_MDKE01000038.1"/>
</dbReference>
<dbReference type="Pfam" id="PF04932">
    <property type="entry name" value="Wzy_C"/>
    <property type="match status" value="1"/>
</dbReference>
<evidence type="ECO:0000256" key="3">
    <source>
        <dbReference type="ARBA" id="ARBA00022989"/>
    </source>
</evidence>
<feature type="transmembrane region" description="Helical" evidence="5">
    <location>
        <begin position="31"/>
        <end position="51"/>
    </location>
</feature>
<evidence type="ECO:0000256" key="1">
    <source>
        <dbReference type="ARBA" id="ARBA00004141"/>
    </source>
</evidence>
<dbReference type="AlphaFoldDB" id="A0A1J4QDE0"/>
<comment type="caution">
    <text evidence="7">The sequence shown here is derived from an EMBL/GenBank/DDBJ whole genome shotgun (WGS) entry which is preliminary data.</text>
</comment>
<feature type="transmembrane region" description="Helical" evidence="5">
    <location>
        <begin position="334"/>
        <end position="351"/>
    </location>
</feature>
<name>A0A1J4QDE0_9GAMM</name>
<evidence type="ECO:0000256" key="5">
    <source>
        <dbReference type="SAM" id="Phobius"/>
    </source>
</evidence>
<dbReference type="STRING" id="1414654.BFR47_16705"/>
<organism evidence="7 8">
    <name type="scientific">Oceanisphaera psychrotolerans</name>
    <dbReference type="NCBI Taxonomy" id="1414654"/>
    <lineage>
        <taxon>Bacteria</taxon>
        <taxon>Pseudomonadati</taxon>
        <taxon>Pseudomonadota</taxon>
        <taxon>Gammaproteobacteria</taxon>
        <taxon>Aeromonadales</taxon>
        <taxon>Aeromonadaceae</taxon>
        <taxon>Oceanisphaera</taxon>
    </lineage>
</organism>
<feature type="domain" description="O-antigen ligase-related" evidence="6">
    <location>
        <begin position="162"/>
        <end position="308"/>
    </location>
</feature>
<keyword evidence="3 5" id="KW-1133">Transmembrane helix</keyword>
<feature type="transmembrane region" description="Helical" evidence="5">
    <location>
        <begin position="83"/>
        <end position="99"/>
    </location>
</feature>
<dbReference type="GO" id="GO:0016020">
    <property type="term" value="C:membrane"/>
    <property type="evidence" value="ECO:0007669"/>
    <property type="project" value="UniProtKB-SubCell"/>
</dbReference>
<reference evidence="7 8" key="1">
    <citation type="submission" date="2016-07" db="EMBL/GenBank/DDBJ databases">
        <title>Draft Genome Sequence of Oceanisphaera psychrotolerans, isolated from coastal sediment samples.</title>
        <authorList>
            <person name="Zhuo S."/>
            <person name="Ruan Z."/>
        </authorList>
    </citation>
    <scope>NUCLEOTIDE SEQUENCE [LARGE SCALE GENOMIC DNA]</scope>
    <source>
        <strain evidence="7 8">LAM-WHM-ZC</strain>
    </source>
</reference>
<evidence type="ECO:0000256" key="2">
    <source>
        <dbReference type="ARBA" id="ARBA00022692"/>
    </source>
</evidence>
<dbReference type="OrthoDB" id="9151843at2"/>
<keyword evidence="8" id="KW-1185">Reference proteome</keyword>
<dbReference type="Proteomes" id="UP000243073">
    <property type="component" value="Unassembled WGS sequence"/>
</dbReference>
<dbReference type="EMBL" id="MDKE01000038">
    <property type="protein sequence ID" value="OIN07236.1"/>
    <property type="molecule type" value="Genomic_DNA"/>
</dbReference>
<feature type="transmembrane region" description="Helical" evidence="5">
    <location>
        <begin position="106"/>
        <end position="129"/>
    </location>
</feature>
<protein>
    <recommendedName>
        <fullName evidence="6">O-antigen ligase-related domain-containing protein</fullName>
    </recommendedName>
</protein>
<evidence type="ECO:0000259" key="6">
    <source>
        <dbReference type="Pfam" id="PF04932"/>
    </source>
</evidence>
<keyword evidence="2 5" id="KW-0812">Transmembrane</keyword>
<evidence type="ECO:0000313" key="7">
    <source>
        <dbReference type="EMBL" id="OIN07236.1"/>
    </source>
</evidence>
<dbReference type="InterPro" id="IPR007016">
    <property type="entry name" value="O-antigen_ligase-rel_domated"/>
</dbReference>
<keyword evidence="4 5" id="KW-0472">Membrane</keyword>
<gene>
    <name evidence="7" type="ORF">BFR47_16705</name>
</gene>
<accession>A0A1J4QDE0</accession>
<feature type="transmembrane region" description="Helical" evidence="5">
    <location>
        <begin position="295"/>
        <end position="314"/>
    </location>
</feature>
<feature type="transmembrane region" description="Helical" evidence="5">
    <location>
        <begin position="198"/>
        <end position="221"/>
    </location>
</feature>
<feature type="transmembrane region" description="Helical" evidence="5">
    <location>
        <begin position="58"/>
        <end position="77"/>
    </location>
</feature>
<sequence>MKVNKQKALIGIVLFLFVVSALDKYIEGVRYIKYLIPPVCFVYAIVTKTGLTIKESGVKAFVFLAVYTLLMVPLGNQYGLHDVYFYLTFLSPFVVGLRPSMKVKNLFILFSSVFFITQMANILSGGFEFSLMDSKSTFEDHTFAFVIGLFAICFLVTEKKSLFIIALVLAILSLKRISLLAIIVCGLIYFLTRRSNKPVALVVTLALTANILYIFAAYFVATPEFSELSQQFFGVNASQLTMGRNVLYSSIFHDSNSGFISKVFGHGAGDSYILAAASIFNQDGKVNLHSDILKIYYELGLVGLCFFISLLYTYKTKAVYLAVYINVIFLTDNVSTYPLVMFVFFVLCAYIRQSDSELSGSVALNENNKSRAMF</sequence>
<evidence type="ECO:0000313" key="8">
    <source>
        <dbReference type="Proteomes" id="UP000243073"/>
    </source>
</evidence>